<reference evidence="1 2" key="1">
    <citation type="submission" date="2016-10" db="EMBL/GenBank/DDBJ databases">
        <title>Draft Genome sequence of Roseomonas sp. strain M3.</title>
        <authorList>
            <person name="Subhash Y."/>
            <person name="Lee S."/>
        </authorList>
    </citation>
    <scope>NUCLEOTIDE SEQUENCE [LARGE SCALE GENOMIC DNA]</scope>
    <source>
        <strain evidence="1 2">M3</strain>
    </source>
</reference>
<gene>
    <name evidence="1" type="ORF">BKE38_15665</name>
</gene>
<sequence length="103" mass="10895">MALQDGRLSVTDPAGRQHALDLARLSRVLVEAEASGPLGADCWWQFFDAEGRLALRYPQGAAGESGVIDWLLALPGFDHGGMLAAMGATRPGVFAVWDRDGSG</sequence>
<dbReference type="EMBL" id="MLCO01000153">
    <property type="protein sequence ID" value="ONG51807.1"/>
    <property type="molecule type" value="Genomic_DNA"/>
</dbReference>
<proteinExistence type="predicted"/>
<protein>
    <submittedName>
        <fullName evidence="1">Uncharacterized protein</fullName>
    </submittedName>
</protein>
<accession>A0A1V2H0X2</accession>
<dbReference type="AlphaFoldDB" id="A0A1V2H0X2"/>
<name>A0A1V2H0X2_9PROT</name>
<keyword evidence="2" id="KW-1185">Reference proteome</keyword>
<organism evidence="1 2">
    <name type="scientific">Teichococcus deserti</name>
    <dbReference type="NCBI Taxonomy" id="1817963"/>
    <lineage>
        <taxon>Bacteria</taxon>
        <taxon>Pseudomonadati</taxon>
        <taxon>Pseudomonadota</taxon>
        <taxon>Alphaproteobacteria</taxon>
        <taxon>Acetobacterales</taxon>
        <taxon>Roseomonadaceae</taxon>
        <taxon>Roseomonas</taxon>
    </lineage>
</organism>
<comment type="caution">
    <text evidence="1">The sequence shown here is derived from an EMBL/GenBank/DDBJ whole genome shotgun (WGS) entry which is preliminary data.</text>
</comment>
<dbReference type="Proteomes" id="UP000188879">
    <property type="component" value="Unassembled WGS sequence"/>
</dbReference>
<evidence type="ECO:0000313" key="2">
    <source>
        <dbReference type="Proteomes" id="UP000188879"/>
    </source>
</evidence>
<evidence type="ECO:0000313" key="1">
    <source>
        <dbReference type="EMBL" id="ONG51807.1"/>
    </source>
</evidence>